<gene>
    <name evidence="1" type="ORF">Lstg_1152</name>
    <name evidence="2" type="ORF">NCTC11991_02842</name>
</gene>
<accession>A0A378LBK1</accession>
<reference evidence="2 4" key="2">
    <citation type="submission" date="2018-06" db="EMBL/GenBank/DDBJ databases">
        <authorList>
            <consortium name="Pathogen Informatics"/>
            <person name="Doyle S."/>
        </authorList>
    </citation>
    <scope>NUCLEOTIDE SEQUENCE [LARGE SCALE GENOMIC DNA]</scope>
    <source>
        <strain evidence="2 4">NCTC11991</strain>
    </source>
</reference>
<proteinExistence type="predicted"/>
<dbReference type="OrthoDB" id="5649492at2"/>
<name>A0A378LBK1_9GAMM</name>
<evidence type="ECO:0000313" key="4">
    <source>
        <dbReference type="Proteomes" id="UP000255110"/>
    </source>
</evidence>
<evidence type="ECO:0000313" key="1">
    <source>
        <dbReference type="EMBL" id="KTD78683.1"/>
    </source>
</evidence>
<dbReference type="EMBL" id="LNYZ01000008">
    <property type="protein sequence ID" value="KTD78683.1"/>
    <property type="molecule type" value="Genomic_DNA"/>
</dbReference>
<sequence length="677" mass="79406">MLRLRLARHIIEEYQDRGIVHRPDFLIYDFDEIEYQTFWQEIASSPRKRLYTDGVDVFRVNWLRHLFESFKGWLGFENHCHPNRVEMTLGKIAYAGYVKGFKAPVLQQGTDAFPISSHFIELVNSPRTNQISSDLQHLLMSYFITHSYAFPEFNSFIHRGYPFGQTFIQEYLAHLAPSIDPQDDKTVQDAICQIRDYGQLVNKTDCFQSSPFAEAYAEYLAGQEQYQEALEWSPEVKKRLKESFIEFYLTQEQSDPQALKMAVELIAALFLSTIVEDQQKAIDYIKANFNYEEQAVYLVPYPELRTQVAKAYLEDAKREKGKWSITKMLMGNQTIEFLAQAVRLHPPVLGQDDSLQDLLIKEEWLLYQFDLAIDSNRFQDADELYIKNPDLKYNKSKLECLREHYLNQFYSNATKITEALLSQNIETTTQLAEEQIELAKKIVRIRPQDSLVMKATINYASTLLAVDVLKNSTKDTDRKQLNKAQHRLNEYLFLSNNTELMEVYNKLSLRKIYCLIARLAVPINYNDCLDVRIDFVKKHMDEIKELKKELKLFISINEKQSKESRQTLAKMYYLLADTLVYFEEKKQKSIPYFKKATELMPENLYYSVRYFELVGDKKRHVVREKINAIAHLHGTLYQAYMVERWGEDKIMSNGFDIHAIPQDDSFLGTLGRRIGYI</sequence>
<evidence type="ECO:0000313" key="2">
    <source>
        <dbReference type="EMBL" id="STY24226.1"/>
    </source>
</evidence>
<dbReference type="EMBL" id="UGOY01000001">
    <property type="protein sequence ID" value="STY24226.1"/>
    <property type="molecule type" value="Genomic_DNA"/>
</dbReference>
<protein>
    <submittedName>
        <fullName evidence="2">Uncharacterized protein</fullName>
    </submittedName>
</protein>
<dbReference type="RefSeq" id="WP_058476726.1">
    <property type="nucleotide sequence ID" value="NZ_CAAAIO010000005.1"/>
</dbReference>
<dbReference type="STRING" id="460.Lstg_1152"/>
<dbReference type="Proteomes" id="UP000054820">
    <property type="component" value="Unassembled WGS sequence"/>
</dbReference>
<keyword evidence="3" id="KW-1185">Reference proteome</keyword>
<dbReference type="Proteomes" id="UP000255110">
    <property type="component" value="Unassembled WGS sequence"/>
</dbReference>
<organism evidence="2 4">
    <name type="scientific">Legionella steigerwaltii</name>
    <dbReference type="NCBI Taxonomy" id="460"/>
    <lineage>
        <taxon>Bacteria</taxon>
        <taxon>Pseudomonadati</taxon>
        <taxon>Pseudomonadota</taxon>
        <taxon>Gammaproteobacteria</taxon>
        <taxon>Legionellales</taxon>
        <taxon>Legionellaceae</taxon>
        <taxon>Legionella</taxon>
    </lineage>
</organism>
<reference evidence="1 3" key="1">
    <citation type="submission" date="2015-11" db="EMBL/GenBank/DDBJ databases">
        <title>Genomic analysis of 38 Legionella species identifies large and diverse effector repertoires.</title>
        <authorList>
            <person name="Burstein D."/>
            <person name="Amaro F."/>
            <person name="Zusman T."/>
            <person name="Lifshitz Z."/>
            <person name="Cohen O."/>
            <person name="Gilbert J.A."/>
            <person name="Pupko T."/>
            <person name="Shuman H.A."/>
            <person name="Segal G."/>
        </authorList>
    </citation>
    <scope>NUCLEOTIDE SEQUENCE [LARGE SCALE GENOMIC DNA]</scope>
    <source>
        <strain evidence="1 3">SC-18-C9</strain>
    </source>
</reference>
<dbReference type="AlphaFoldDB" id="A0A378LBK1"/>
<evidence type="ECO:0000313" key="3">
    <source>
        <dbReference type="Proteomes" id="UP000054820"/>
    </source>
</evidence>